<dbReference type="Gene3D" id="3.40.50.360">
    <property type="match status" value="1"/>
</dbReference>
<dbReference type="InterPro" id="IPR039261">
    <property type="entry name" value="FNR_nucleotide-bd"/>
</dbReference>
<name>B6AD17_CRYMR</name>
<dbReference type="PANTHER" id="PTHR19384">
    <property type="entry name" value="NITRIC OXIDE SYNTHASE-RELATED"/>
    <property type="match status" value="1"/>
</dbReference>
<proteinExistence type="predicted"/>
<dbReference type="OMA" id="CTSITYE"/>
<dbReference type="Gene3D" id="3.40.50.80">
    <property type="entry name" value="Nucleotide-binding domain of ferredoxin-NADP reductase (FNR) module"/>
    <property type="match status" value="1"/>
</dbReference>
<keyword evidence="6" id="KW-0521">NADP</keyword>
<dbReference type="InterPro" id="IPR023173">
    <property type="entry name" value="NADPH_Cyt_P450_Rdtase_alpha"/>
</dbReference>
<dbReference type="Pfam" id="PF00667">
    <property type="entry name" value="FAD_binding_1"/>
    <property type="match status" value="1"/>
</dbReference>
<evidence type="ECO:0000256" key="6">
    <source>
        <dbReference type="ARBA" id="ARBA00022857"/>
    </source>
</evidence>
<evidence type="ECO:0000256" key="8">
    <source>
        <dbReference type="ARBA" id="ARBA00023797"/>
    </source>
</evidence>
<dbReference type="SUPFAM" id="SSF52343">
    <property type="entry name" value="Ferredoxin reductase-like, C-terminal NADP-linked domain"/>
    <property type="match status" value="1"/>
</dbReference>
<dbReference type="Pfam" id="PF00258">
    <property type="entry name" value="Flavodoxin_1"/>
    <property type="match status" value="1"/>
</dbReference>
<comment type="cofactor">
    <cofactor evidence="1">
        <name>FMN</name>
        <dbReference type="ChEBI" id="CHEBI:58210"/>
    </cofactor>
</comment>
<dbReference type="InterPro" id="IPR017938">
    <property type="entry name" value="Riboflavin_synthase-like_b-brl"/>
</dbReference>
<dbReference type="InterPro" id="IPR001094">
    <property type="entry name" value="Flavdoxin-like"/>
</dbReference>
<dbReference type="InterPro" id="IPR001709">
    <property type="entry name" value="Flavoprot_Pyr_Nucl_cyt_Rdtase"/>
</dbReference>
<dbReference type="InterPro" id="IPR029039">
    <property type="entry name" value="Flavoprotein-like_sf"/>
</dbReference>
<dbReference type="Gene3D" id="2.40.30.10">
    <property type="entry name" value="Translation factors"/>
    <property type="match status" value="1"/>
</dbReference>
<dbReference type="SUPFAM" id="SSF52218">
    <property type="entry name" value="Flavoproteins"/>
    <property type="match status" value="1"/>
</dbReference>
<evidence type="ECO:0000256" key="2">
    <source>
        <dbReference type="ARBA" id="ARBA00001974"/>
    </source>
</evidence>
<sequence>MQNIQIYFATETGNSEQIANTLANKLRSLNVTNSVHDIYYLNPSDLIELKREISYTIFVVSTCGQGCFPYSIQKLIRWLKKHIKQGNKVLRDMSYTIIGLGSSLYEDSFNLAAKKLDKYFRGLGAKKFCKCGEIDEVKNNVSECLLWWDEVFFPFIKRNYTLDKYQHCLNYLQINFEPKSFTCKIYFGVPGDNLILNNNSIQEGECYISRKYFALSAFAVKEKTLLCKPFKIGPQSFRKTFQLTLLPTYSCTYKTLDLLDILPSNTEDIIVKFSKRIFNIDNIDKLNNITISLTPNDQSCSTYKVPFPTPCSLTYALKYYFDIVTIPPKEVLLQFTPFVTEQNEKRIIEDDYFHQLLTKFYKLSLLDYIYIFLPSLKYIPIEKFLTFFGMRQRFRTYSISSSSSISKNDINITVSTYTEGPYASLLYAPFVINPKYLYFRDLRVQYYNGTCSNFLFTLKENSSYIYGQIRKSSLDISSFMLKVPLILITHGTGIAPIRALLNEIGYIKMNNRSVKLGPIYLFYGCRTAEDILYNNELIYFKESGVLERTFFAFSKSCKVHVQDILIEKEQEVTDFLKNIETHIYICGSPTFTVNIKKTLSWIGKKNEIDHDVVEKLSREKRIYTETWN</sequence>
<protein>
    <recommendedName>
        <fullName evidence="8">NADPH--hemoprotein reductase</fullName>
        <ecNumber evidence="8">1.6.2.4</ecNumber>
    </recommendedName>
</protein>
<keyword evidence="11" id="KW-1185">Reference proteome</keyword>
<dbReference type="Pfam" id="PF00175">
    <property type="entry name" value="NAD_binding_1"/>
    <property type="match status" value="1"/>
</dbReference>
<evidence type="ECO:0000256" key="7">
    <source>
        <dbReference type="ARBA" id="ARBA00023002"/>
    </source>
</evidence>
<accession>B6AD17</accession>
<feature type="domain" description="Flavodoxin-like" evidence="9">
    <location>
        <begin position="4"/>
        <end position="152"/>
    </location>
</feature>
<dbReference type="EC" id="1.6.2.4" evidence="8"/>
<dbReference type="VEuPathDB" id="CryptoDB:CMU_017750"/>
<keyword evidence="7 10" id="KW-0560">Oxidoreductase</keyword>
<dbReference type="GO" id="GO:0050660">
    <property type="term" value="F:flavin adenine dinucleotide binding"/>
    <property type="evidence" value="ECO:0007669"/>
    <property type="project" value="TreeGrafter"/>
</dbReference>
<comment type="cofactor">
    <cofactor evidence="2">
        <name>FAD</name>
        <dbReference type="ChEBI" id="CHEBI:57692"/>
    </cofactor>
</comment>
<gene>
    <name evidence="10" type="ORF">CMU_017750</name>
</gene>
<dbReference type="RefSeq" id="XP_002140370.1">
    <property type="nucleotide sequence ID" value="XM_002140334.1"/>
</dbReference>
<dbReference type="InterPro" id="IPR001433">
    <property type="entry name" value="OxRdtase_FAD/NAD-bd"/>
</dbReference>
<dbReference type="PROSITE" id="PS50902">
    <property type="entry name" value="FLAVODOXIN_LIKE"/>
    <property type="match status" value="1"/>
</dbReference>
<evidence type="ECO:0000313" key="10">
    <source>
        <dbReference type="EMBL" id="EEA06021.1"/>
    </source>
</evidence>
<dbReference type="AlphaFoldDB" id="B6AD17"/>
<dbReference type="PRINTS" id="PR00369">
    <property type="entry name" value="FLAVODOXIN"/>
</dbReference>
<evidence type="ECO:0000313" key="11">
    <source>
        <dbReference type="Proteomes" id="UP000001460"/>
    </source>
</evidence>
<dbReference type="InterPro" id="IPR003097">
    <property type="entry name" value="CysJ-like_FAD-binding"/>
</dbReference>
<dbReference type="OrthoDB" id="1688044at2759"/>
<evidence type="ECO:0000256" key="4">
    <source>
        <dbReference type="ARBA" id="ARBA00022643"/>
    </source>
</evidence>
<dbReference type="GeneID" id="6995311"/>
<keyword evidence="5" id="KW-0274">FAD</keyword>
<evidence type="ECO:0000256" key="3">
    <source>
        <dbReference type="ARBA" id="ARBA00022630"/>
    </source>
</evidence>
<dbReference type="InterPro" id="IPR008254">
    <property type="entry name" value="Flavodoxin/NO_synth"/>
</dbReference>
<dbReference type="GO" id="GO:0005829">
    <property type="term" value="C:cytosol"/>
    <property type="evidence" value="ECO:0007669"/>
    <property type="project" value="TreeGrafter"/>
</dbReference>
<organism evidence="10 11">
    <name type="scientific">Cryptosporidium muris (strain RN66)</name>
    <dbReference type="NCBI Taxonomy" id="441375"/>
    <lineage>
        <taxon>Eukaryota</taxon>
        <taxon>Sar</taxon>
        <taxon>Alveolata</taxon>
        <taxon>Apicomplexa</taxon>
        <taxon>Conoidasida</taxon>
        <taxon>Coccidia</taxon>
        <taxon>Eucoccidiorida</taxon>
        <taxon>Eimeriorina</taxon>
        <taxon>Cryptosporidiidae</taxon>
        <taxon>Cryptosporidium</taxon>
    </lineage>
</organism>
<dbReference type="PRINTS" id="PR00371">
    <property type="entry name" value="FPNCR"/>
</dbReference>
<dbReference type="PANTHER" id="PTHR19384:SF17">
    <property type="entry name" value="NADPH--CYTOCHROME P450 REDUCTASE"/>
    <property type="match status" value="1"/>
</dbReference>
<dbReference type="EMBL" id="DS989728">
    <property type="protein sequence ID" value="EEA06021.1"/>
    <property type="molecule type" value="Genomic_DNA"/>
</dbReference>
<dbReference type="GO" id="GO:0003958">
    <property type="term" value="F:NADPH-hemoprotein reductase activity"/>
    <property type="evidence" value="ECO:0007669"/>
    <property type="project" value="UniProtKB-EC"/>
</dbReference>
<reference evidence="10" key="1">
    <citation type="submission" date="2008-06" db="EMBL/GenBank/DDBJ databases">
        <authorList>
            <person name="Lorenzi H."/>
            <person name="Inman J."/>
            <person name="Miller J."/>
            <person name="Schobel S."/>
            <person name="Amedeo P."/>
            <person name="Caler E.V."/>
            <person name="da Silva J."/>
        </authorList>
    </citation>
    <scope>NUCLEOTIDE SEQUENCE [LARGE SCALE GENOMIC DNA]</scope>
    <source>
        <strain evidence="10">RN66</strain>
    </source>
</reference>
<evidence type="ECO:0000256" key="5">
    <source>
        <dbReference type="ARBA" id="ARBA00022827"/>
    </source>
</evidence>
<keyword evidence="4" id="KW-0288">FMN</keyword>
<dbReference type="STRING" id="441375.B6AD17"/>
<dbReference type="SUPFAM" id="SSF63380">
    <property type="entry name" value="Riboflavin synthase domain-like"/>
    <property type="match status" value="1"/>
</dbReference>
<keyword evidence="3" id="KW-0285">Flavoprotein</keyword>
<evidence type="ECO:0000256" key="1">
    <source>
        <dbReference type="ARBA" id="ARBA00001917"/>
    </source>
</evidence>
<dbReference type="eggNOG" id="KOG1158">
    <property type="taxonomic scope" value="Eukaryota"/>
</dbReference>
<dbReference type="Proteomes" id="UP000001460">
    <property type="component" value="Unassembled WGS sequence"/>
</dbReference>
<evidence type="ECO:0000259" key="9">
    <source>
        <dbReference type="PROSITE" id="PS50902"/>
    </source>
</evidence>
<dbReference type="Gene3D" id="1.20.990.10">
    <property type="entry name" value="NADPH-cytochrome p450 Reductase, Chain A, domain 3"/>
    <property type="match status" value="1"/>
</dbReference>
<dbReference type="GO" id="GO:0010181">
    <property type="term" value="F:FMN binding"/>
    <property type="evidence" value="ECO:0007669"/>
    <property type="project" value="InterPro"/>
</dbReference>